<dbReference type="VEuPathDB" id="FungiDB:CH63R_07121"/>
<dbReference type="HOGENOM" id="CLU_2497758_0_0_1"/>
<organism evidence="1 2">
    <name type="scientific">Colletotrichum higginsianum (strain IMI 349063)</name>
    <name type="common">Crucifer anthracnose fungus</name>
    <dbReference type="NCBI Taxonomy" id="759273"/>
    <lineage>
        <taxon>Eukaryota</taxon>
        <taxon>Fungi</taxon>
        <taxon>Dikarya</taxon>
        <taxon>Ascomycota</taxon>
        <taxon>Pezizomycotina</taxon>
        <taxon>Sordariomycetes</taxon>
        <taxon>Hypocreomycetidae</taxon>
        <taxon>Glomerellales</taxon>
        <taxon>Glomerellaceae</taxon>
        <taxon>Colletotrichum</taxon>
        <taxon>Colletotrichum destructivum species complex</taxon>
    </lineage>
</organism>
<dbReference type="EMBL" id="CACQ02000389">
    <property type="protein sequence ID" value="CCF32321.1"/>
    <property type="molecule type" value="Genomic_DNA"/>
</dbReference>
<dbReference type="AlphaFoldDB" id="H1UWH0"/>
<gene>
    <name evidence="1" type="ORF">CH063_04732</name>
</gene>
<proteinExistence type="predicted"/>
<accession>H1UWH0</accession>
<evidence type="ECO:0000313" key="1">
    <source>
        <dbReference type="EMBL" id="CCF32321.1"/>
    </source>
</evidence>
<dbReference type="Proteomes" id="UP000007174">
    <property type="component" value="Unassembled WGS sequence"/>
</dbReference>
<sequence>MALSSIRRTIAVQLICSQWPISRFRQKATGRAARCTQTHVACLARRDVDQRHSSKTKARHNHFGARAALFHCSHTAQIVSLETSDP</sequence>
<protein>
    <submittedName>
        <fullName evidence="1">Uncharacterized protein</fullName>
    </submittedName>
</protein>
<reference evidence="2" key="1">
    <citation type="journal article" date="2012" name="Nat. Genet.">
        <title>Lifestyle transitions in plant pathogenic Colletotrichum fungi deciphered by genome and transcriptome analyses.</title>
        <authorList>
            <person name="O'Connell R.J."/>
            <person name="Thon M.R."/>
            <person name="Hacquard S."/>
            <person name="Amyotte S.G."/>
            <person name="Kleemann J."/>
            <person name="Torres M.F."/>
            <person name="Damm U."/>
            <person name="Buiate E.A."/>
            <person name="Epstein L."/>
            <person name="Alkan N."/>
            <person name="Altmueller J."/>
            <person name="Alvarado-Balderrama L."/>
            <person name="Bauser C.A."/>
            <person name="Becker C."/>
            <person name="Birren B.W."/>
            <person name="Chen Z."/>
            <person name="Choi J."/>
            <person name="Crouch J.A."/>
            <person name="Duvick J.P."/>
            <person name="Farman M.A."/>
            <person name="Gan P."/>
            <person name="Heiman D."/>
            <person name="Henrissat B."/>
            <person name="Howard R.J."/>
            <person name="Kabbage M."/>
            <person name="Koch C."/>
            <person name="Kracher B."/>
            <person name="Kubo Y."/>
            <person name="Law A.D."/>
            <person name="Lebrun M.-H."/>
            <person name="Lee Y.-H."/>
            <person name="Miyara I."/>
            <person name="Moore N."/>
            <person name="Neumann U."/>
            <person name="Nordstroem K."/>
            <person name="Panaccione D.G."/>
            <person name="Panstruga R."/>
            <person name="Place M."/>
            <person name="Proctor R.H."/>
            <person name="Prusky D."/>
            <person name="Rech G."/>
            <person name="Reinhardt R."/>
            <person name="Rollins J.A."/>
            <person name="Rounsley S."/>
            <person name="Schardl C.L."/>
            <person name="Schwartz D.C."/>
            <person name="Shenoy N."/>
            <person name="Shirasu K."/>
            <person name="Sikhakolli U.R."/>
            <person name="Stueber K."/>
            <person name="Sukno S.A."/>
            <person name="Sweigard J.A."/>
            <person name="Takano Y."/>
            <person name="Takahara H."/>
            <person name="Trail F."/>
            <person name="van der Does H.C."/>
            <person name="Voll L.M."/>
            <person name="Will I."/>
            <person name="Young S."/>
            <person name="Zeng Q."/>
            <person name="Zhang J."/>
            <person name="Zhou S."/>
            <person name="Dickman M.B."/>
            <person name="Schulze-Lefert P."/>
            <person name="Ver Loren van Themaat E."/>
            <person name="Ma L.-J."/>
            <person name="Vaillancourt L.J."/>
        </authorList>
    </citation>
    <scope>NUCLEOTIDE SEQUENCE [LARGE SCALE GENOMIC DNA]</scope>
    <source>
        <strain evidence="2">IMI 349063</strain>
    </source>
</reference>
<name>H1UWH0_COLHI</name>
<evidence type="ECO:0000313" key="2">
    <source>
        <dbReference type="Proteomes" id="UP000007174"/>
    </source>
</evidence>